<dbReference type="InParanoid" id="G4T8U7"/>
<name>G4T8U7_SERID</name>
<evidence type="ECO:0000259" key="1">
    <source>
        <dbReference type="Pfam" id="PF09949"/>
    </source>
</evidence>
<dbReference type="InterPro" id="IPR052935">
    <property type="entry name" value="Mg2+_PAP"/>
</dbReference>
<dbReference type="PANTHER" id="PTHR28208">
    <property type="entry name" value="PHOSPHATIDATE PHOSPHATASE APP1"/>
    <property type="match status" value="1"/>
</dbReference>
<gene>
    <name evidence="2" type="ORF">PIIN_01569</name>
</gene>
<dbReference type="Pfam" id="PF09949">
    <property type="entry name" value="APP1_cat"/>
    <property type="match status" value="1"/>
</dbReference>
<dbReference type="AlphaFoldDB" id="G4T8U7"/>
<keyword evidence="3" id="KW-1185">Reference proteome</keyword>
<dbReference type="eggNOG" id="ENOG502RYXR">
    <property type="taxonomic scope" value="Eukaryota"/>
</dbReference>
<dbReference type="InterPro" id="IPR019236">
    <property type="entry name" value="APP1_cat"/>
</dbReference>
<dbReference type="PANTHER" id="PTHR28208:SF1">
    <property type="entry name" value="FILAMENT ORGANIZATION PROTEIN APP1-LIKE, PUTATIVE (AFU_ORTHOLOGUE AFUA_1G06650)-RELATED"/>
    <property type="match status" value="1"/>
</dbReference>
<dbReference type="EMBL" id="CAFZ01000019">
    <property type="protein sequence ID" value="CCA67742.1"/>
    <property type="molecule type" value="Genomic_DNA"/>
</dbReference>
<reference evidence="2 3" key="1">
    <citation type="journal article" date="2011" name="PLoS Pathog.">
        <title>Endophytic Life Strategies Decoded by Genome and Transcriptome Analyses of the Mutualistic Root Symbiont Piriformospora indica.</title>
        <authorList>
            <person name="Zuccaro A."/>
            <person name="Lahrmann U."/>
            <person name="Guldener U."/>
            <person name="Langen G."/>
            <person name="Pfiffi S."/>
            <person name="Biedenkopf D."/>
            <person name="Wong P."/>
            <person name="Samans B."/>
            <person name="Grimm C."/>
            <person name="Basiewicz M."/>
            <person name="Murat C."/>
            <person name="Martin F."/>
            <person name="Kogel K.H."/>
        </authorList>
    </citation>
    <scope>NUCLEOTIDE SEQUENCE [LARGE SCALE GENOMIC DNA]</scope>
    <source>
        <strain evidence="2 3">DSM 11827</strain>
    </source>
</reference>
<dbReference type="Proteomes" id="UP000007148">
    <property type="component" value="Unassembled WGS sequence"/>
</dbReference>
<sequence length="397" mass="44308">MPPFSNLLSKLTGGLFGGKGKPADHHDEVWLLDNLAFRRGPNEPWRAEYVAAFFDDNSKIREKVVKAIADLTQTLNLAPDDQISEDRIKDRLAPFVRQIGPNMSVKIEYEGVKKVIQLGPSDANGILSQELDVPLGGKGMQPGQALKMGVVHEQKESLSEGSHTAMLETGNTYFAADGGFGVISDIDDTIKVTQVRDRLALLKNTFVKEPKPVQGMPELYKRLHDALSTPSNPTPFVYLSASPYNLYPFLRSFIKNAGFPNGMMILRDMSWMAMESFVVSLTVGTQEYKEDRMKKVSTWLPKTTWVCIGDSTQTDPEAYATFYKQLEKNGQGGRVARIWIHKVVGVNPSAEKDLNDPKRFQKAFDGIDPKVWKVFENPDELLSEINALKQQAGSRVN</sequence>
<evidence type="ECO:0000313" key="2">
    <source>
        <dbReference type="EMBL" id="CCA67742.1"/>
    </source>
</evidence>
<dbReference type="HOGENOM" id="CLU_030283_0_0_1"/>
<dbReference type="GO" id="GO:0030479">
    <property type="term" value="C:actin cortical patch"/>
    <property type="evidence" value="ECO:0007669"/>
    <property type="project" value="TreeGrafter"/>
</dbReference>
<evidence type="ECO:0000313" key="3">
    <source>
        <dbReference type="Proteomes" id="UP000007148"/>
    </source>
</evidence>
<dbReference type="GO" id="GO:0008195">
    <property type="term" value="F:phosphatidate phosphatase activity"/>
    <property type="evidence" value="ECO:0007669"/>
    <property type="project" value="InterPro"/>
</dbReference>
<organism evidence="2 3">
    <name type="scientific">Serendipita indica (strain DSM 11827)</name>
    <name type="common">Root endophyte fungus</name>
    <name type="synonym">Piriformospora indica</name>
    <dbReference type="NCBI Taxonomy" id="1109443"/>
    <lineage>
        <taxon>Eukaryota</taxon>
        <taxon>Fungi</taxon>
        <taxon>Dikarya</taxon>
        <taxon>Basidiomycota</taxon>
        <taxon>Agaricomycotina</taxon>
        <taxon>Agaricomycetes</taxon>
        <taxon>Sebacinales</taxon>
        <taxon>Serendipitaceae</taxon>
        <taxon>Serendipita</taxon>
    </lineage>
</organism>
<dbReference type="OMA" id="RDSSWKT"/>
<dbReference type="OrthoDB" id="414243at2759"/>
<proteinExistence type="predicted"/>
<feature type="domain" description="Phosphatidate phosphatase APP1 catalytic" evidence="1">
    <location>
        <begin position="180"/>
        <end position="328"/>
    </location>
</feature>
<protein>
    <recommendedName>
        <fullName evidence="1">Phosphatidate phosphatase APP1 catalytic domain-containing protein</fullName>
    </recommendedName>
</protein>
<accession>G4T8U7</accession>
<comment type="caution">
    <text evidence="2">The sequence shown here is derived from an EMBL/GenBank/DDBJ whole genome shotgun (WGS) entry which is preliminary data.</text>
</comment>
<dbReference type="STRING" id="1109443.G4T8U7"/>